<proteinExistence type="predicted"/>
<feature type="domain" description="Methyltransferase" evidence="2">
    <location>
        <begin position="55"/>
        <end position="143"/>
    </location>
</feature>
<dbReference type="EMBL" id="CAFBLQ010000037">
    <property type="protein sequence ID" value="CAB4865860.1"/>
    <property type="molecule type" value="Genomic_DNA"/>
</dbReference>
<sequence length="263" mass="29511">MNHFAALSAETDPASYYQRFAAEVGLRDWAIANGRHVQLKLLVAEVMRSRTAQRILDIGCGSGVMSSYLTKFGHVTGIDFSAPAIDIARLMVPAGDFRVGTVADLEHGETFDLITLFDVLEHIPRTDRSDFLATVFKLLSPGGMIVASTPHPGHIRWLREFHPELLQIVDEEVEPAHLIEVAGRHQLEMVGYTTYALTQPRQYQVFTFAAAARQGDPAHLTPALHRRLRMIANPITRPLHREVIALIARLRGNRQLARELRRQ</sequence>
<organism evidence="3">
    <name type="scientific">freshwater metagenome</name>
    <dbReference type="NCBI Taxonomy" id="449393"/>
    <lineage>
        <taxon>unclassified sequences</taxon>
        <taxon>metagenomes</taxon>
        <taxon>ecological metagenomes</taxon>
    </lineage>
</organism>
<name>A0A6J7D8D8_9ZZZZ</name>
<dbReference type="GO" id="GO:0016740">
    <property type="term" value="F:transferase activity"/>
    <property type="evidence" value="ECO:0007669"/>
    <property type="project" value="UniProtKB-KW"/>
</dbReference>
<accession>A0A6J7D8D8</accession>
<reference evidence="3" key="1">
    <citation type="submission" date="2020-05" db="EMBL/GenBank/DDBJ databases">
        <authorList>
            <person name="Chiriac C."/>
            <person name="Salcher M."/>
            <person name="Ghai R."/>
            <person name="Kavagutti S V."/>
        </authorList>
    </citation>
    <scope>NUCLEOTIDE SEQUENCE</scope>
</reference>
<dbReference type="AlphaFoldDB" id="A0A6J7D8D8"/>
<dbReference type="Pfam" id="PF13649">
    <property type="entry name" value="Methyltransf_25"/>
    <property type="match status" value="1"/>
</dbReference>
<evidence type="ECO:0000259" key="2">
    <source>
        <dbReference type="Pfam" id="PF13649"/>
    </source>
</evidence>
<dbReference type="InterPro" id="IPR041698">
    <property type="entry name" value="Methyltransf_25"/>
</dbReference>
<dbReference type="CDD" id="cd02440">
    <property type="entry name" value="AdoMet_MTases"/>
    <property type="match status" value="1"/>
</dbReference>
<protein>
    <submittedName>
        <fullName evidence="3">Unannotated protein</fullName>
    </submittedName>
</protein>
<dbReference type="InterPro" id="IPR029063">
    <property type="entry name" value="SAM-dependent_MTases_sf"/>
</dbReference>
<evidence type="ECO:0000313" key="3">
    <source>
        <dbReference type="EMBL" id="CAB4865860.1"/>
    </source>
</evidence>
<keyword evidence="1" id="KW-0808">Transferase</keyword>
<dbReference type="SUPFAM" id="SSF53335">
    <property type="entry name" value="S-adenosyl-L-methionine-dependent methyltransferases"/>
    <property type="match status" value="1"/>
</dbReference>
<gene>
    <name evidence="3" type="ORF">UFOPK3423_00483</name>
</gene>
<dbReference type="Gene3D" id="3.40.50.150">
    <property type="entry name" value="Vaccinia Virus protein VP39"/>
    <property type="match status" value="1"/>
</dbReference>
<dbReference type="PANTHER" id="PTHR43861">
    <property type="entry name" value="TRANS-ACONITATE 2-METHYLTRANSFERASE-RELATED"/>
    <property type="match status" value="1"/>
</dbReference>
<evidence type="ECO:0000256" key="1">
    <source>
        <dbReference type="ARBA" id="ARBA00022679"/>
    </source>
</evidence>